<dbReference type="AlphaFoldDB" id="A0A7R8YVK4"/>
<keyword evidence="1" id="KW-0646">Protease inhibitor</keyword>
<proteinExistence type="predicted"/>
<protein>
    <recommendedName>
        <fullName evidence="5">TIL domain-containing protein</fullName>
    </recommendedName>
</protein>
<keyword evidence="2" id="KW-1015">Disulfide bond</keyword>
<name>A0A7R8YVK4_HERIL</name>
<dbReference type="Proteomes" id="UP000594454">
    <property type="component" value="Chromosome 4"/>
</dbReference>
<feature type="domain" description="TIL" evidence="5">
    <location>
        <begin position="26"/>
        <end position="69"/>
    </location>
</feature>
<keyword evidence="7" id="KW-1185">Reference proteome</keyword>
<keyword evidence="4" id="KW-0732">Signal</keyword>
<evidence type="ECO:0000256" key="1">
    <source>
        <dbReference type="ARBA" id="ARBA00022690"/>
    </source>
</evidence>
<accession>A0A7R8YVK4</accession>
<dbReference type="InterPro" id="IPR051368">
    <property type="entry name" value="SerProtInhib-TIL_Domain"/>
</dbReference>
<evidence type="ECO:0000313" key="6">
    <source>
        <dbReference type="EMBL" id="CAD7087413.1"/>
    </source>
</evidence>
<organism evidence="6 7">
    <name type="scientific">Hermetia illucens</name>
    <name type="common">Black soldier fly</name>
    <dbReference type="NCBI Taxonomy" id="343691"/>
    <lineage>
        <taxon>Eukaryota</taxon>
        <taxon>Metazoa</taxon>
        <taxon>Ecdysozoa</taxon>
        <taxon>Arthropoda</taxon>
        <taxon>Hexapoda</taxon>
        <taxon>Insecta</taxon>
        <taxon>Pterygota</taxon>
        <taxon>Neoptera</taxon>
        <taxon>Endopterygota</taxon>
        <taxon>Diptera</taxon>
        <taxon>Brachycera</taxon>
        <taxon>Stratiomyomorpha</taxon>
        <taxon>Stratiomyidae</taxon>
        <taxon>Hermetiinae</taxon>
        <taxon>Hermetia</taxon>
    </lineage>
</organism>
<dbReference type="InterPro" id="IPR036084">
    <property type="entry name" value="Ser_inhib-like_sf"/>
</dbReference>
<sequence length="109" mass="12084">MMLQTWLPLLVAILVVGSAVTQGQQCGQNENYTTCGTACPLTCQRPVPTICTYQCVRGCFCNDGFILHDRNPELKITRRTEEGDASNDTSIASGDSSGWTEDYTRIQMW</sequence>
<gene>
    <name evidence="6" type="ORF">HERILL_LOCUS10123</name>
</gene>
<dbReference type="Gene3D" id="2.10.25.10">
    <property type="entry name" value="Laminin"/>
    <property type="match status" value="1"/>
</dbReference>
<evidence type="ECO:0000259" key="5">
    <source>
        <dbReference type="Pfam" id="PF01826"/>
    </source>
</evidence>
<evidence type="ECO:0000256" key="2">
    <source>
        <dbReference type="ARBA" id="ARBA00023157"/>
    </source>
</evidence>
<reference evidence="6 7" key="1">
    <citation type="submission" date="2020-11" db="EMBL/GenBank/DDBJ databases">
        <authorList>
            <person name="Wallbank WR R."/>
            <person name="Pardo Diaz C."/>
            <person name="Kozak K."/>
            <person name="Martin S."/>
            <person name="Jiggins C."/>
            <person name="Moest M."/>
            <person name="Warren A I."/>
            <person name="Generalovic N T."/>
            <person name="Byers J.R.P. K."/>
            <person name="Montejo-Kovacevich G."/>
            <person name="Yen C E."/>
        </authorList>
    </citation>
    <scope>NUCLEOTIDE SEQUENCE [LARGE SCALE GENOMIC DNA]</scope>
</reference>
<evidence type="ECO:0000256" key="3">
    <source>
        <dbReference type="SAM" id="MobiDB-lite"/>
    </source>
</evidence>
<dbReference type="Pfam" id="PF01826">
    <property type="entry name" value="TIL"/>
    <property type="match status" value="1"/>
</dbReference>
<feature type="signal peptide" evidence="4">
    <location>
        <begin position="1"/>
        <end position="23"/>
    </location>
</feature>
<dbReference type="SUPFAM" id="SSF57567">
    <property type="entry name" value="Serine protease inhibitors"/>
    <property type="match status" value="1"/>
</dbReference>
<feature type="chain" id="PRO_5031513568" description="TIL domain-containing protein" evidence="4">
    <location>
        <begin position="24"/>
        <end position="109"/>
    </location>
</feature>
<evidence type="ECO:0000313" key="7">
    <source>
        <dbReference type="Proteomes" id="UP000594454"/>
    </source>
</evidence>
<dbReference type="CDD" id="cd19941">
    <property type="entry name" value="TIL"/>
    <property type="match status" value="1"/>
</dbReference>
<dbReference type="PANTHER" id="PTHR23259">
    <property type="entry name" value="RIDDLE"/>
    <property type="match status" value="1"/>
</dbReference>
<dbReference type="InParanoid" id="A0A7R8YVK4"/>
<evidence type="ECO:0000256" key="4">
    <source>
        <dbReference type="SAM" id="SignalP"/>
    </source>
</evidence>
<dbReference type="EMBL" id="LR899012">
    <property type="protein sequence ID" value="CAD7087413.1"/>
    <property type="molecule type" value="Genomic_DNA"/>
</dbReference>
<feature type="region of interest" description="Disordered" evidence="3">
    <location>
        <begin position="77"/>
        <end position="101"/>
    </location>
</feature>
<dbReference type="InterPro" id="IPR002919">
    <property type="entry name" value="TIL_dom"/>
</dbReference>
<dbReference type="FunCoup" id="A0A7R8YVK4">
    <property type="interactions" value="41"/>
</dbReference>
<feature type="compositionally biased region" description="Polar residues" evidence="3">
    <location>
        <begin position="86"/>
        <end position="99"/>
    </location>
</feature>
<dbReference type="OrthoDB" id="6236007at2759"/>
<dbReference type="GO" id="GO:0030414">
    <property type="term" value="F:peptidase inhibitor activity"/>
    <property type="evidence" value="ECO:0007669"/>
    <property type="project" value="UniProtKB-KW"/>
</dbReference>
<dbReference type="PANTHER" id="PTHR23259:SF70">
    <property type="entry name" value="ACCESSORY GLAND PROTEIN ACP62F-RELATED"/>
    <property type="match status" value="1"/>
</dbReference>